<comment type="catalytic activity">
    <reaction evidence="1">
        <text>ATP + protein L-histidine = ADP + protein N-phospho-L-histidine.</text>
        <dbReference type="EC" id="2.7.13.3"/>
    </reaction>
</comment>
<dbReference type="InterPro" id="IPR000014">
    <property type="entry name" value="PAS"/>
</dbReference>
<evidence type="ECO:0000259" key="10">
    <source>
        <dbReference type="PROSITE" id="PS50109"/>
    </source>
</evidence>
<dbReference type="InterPro" id="IPR035965">
    <property type="entry name" value="PAS-like_dom_sf"/>
</dbReference>
<dbReference type="Pfam" id="PF00512">
    <property type="entry name" value="HisKA"/>
    <property type="match status" value="1"/>
</dbReference>
<proteinExistence type="predicted"/>
<reference evidence="12 13" key="1">
    <citation type="submission" date="2024-03" db="EMBL/GenBank/DDBJ databases">
        <title>Novel species of the genus Variovorax.</title>
        <authorList>
            <person name="Liu Q."/>
            <person name="Xin Y.-H."/>
        </authorList>
    </citation>
    <scope>NUCLEOTIDE SEQUENCE [LARGE SCALE GENOMIC DNA]</scope>
    <source>
        <strain evidence="12 13">KACC 18899</strain>
    </source>
</reference>
<dbReference type="PROSITE" id="PS50109">
    <property type="entry name" value="HIS_KIN"/>
    <property type="match status" value="1"/>
</dbReference>
<evidence type="ECO:0000256" key="3">
    <source>
        <dbReference type="ARBA" id="ARBA00022553"/>
    </source>
</evidence>
<keyword evidence="13" id="KW-1185">Reference proteome</keyword>
<feature type="region of interest" description="Disordered" evidence="9">
    <location>
        <begin position="1"/>
        <end position="21"/>
    </location>
</feature>
<keyword evidence="5" id="KW-0547">Nucleotide-binding</keyword>
<feature type="domain" description="Histidine kinase" evidence="10">
    <location>
        <begin position="209"/>
        <end position="449"/>
    </location>
</feature>
<dbReference type="EC" id="2.7.13.3" evidence="2"/>
<dbReference type="Gene3D" id="3.30.565.10">
    <property type="entry name" value="Histidine kinase-like ATPase, C-terminal domain"/>
    <property type="match status" value="1"/>
</dbReference>
<dbReference type="SUPFAM" id="SSF47384">
    <property type="entry name" value="Homodimeric domain of signal transducing histidine kinase"/>
    <property type="match status" value="1"/>
</dbReference>
<evidence type="ECO:0000256" key="6">
    <source>
        <dbReference type="ARBA" id="ARBA00022777"/>
    </source>
</evidence>
<keyword evidence="7 12" id="KW-0067">ATP-binding</keyword>
<dbReference type="CDD" id="cd00082">
    <property type="entry name" value="HisKA"/>
    <property type="match status" value="1"/>
</dbReference>
<evidence type="ECO:0000256" key="8">
    <source>
        <dbReference type="ARBA" id="ARBA00023012"/>
    </source>
</evidence>
<dbReference type="Pfam" id="PF02518">
    <property type="entry name" value="HATPase_c"/>
    <property type="match status" value="1"/>
</dbReference>
<dbReference type="SMART" id="SM00387">
    <property type="entry name" value="HATPase_c"/>
    <property type="match status" value="1"/>
</dbReference>
<dbReference type="EMBL" id="JBBKZU010000022">
    <property type="protein sequence ID" value="MEJ8815629.1"/>
    <property type="molecule type" value="Genomic_DNA"/>
</dbReference>
<dbReference type="Gene3D" id="3.30.450.20">
    <property type="entry name" value="PAS domain"/>
    <property type="match status" value="1"/>
</dbReference>
<dbReference type="SMART" id="SM00091">
    <property type="entry name" value="PAS"/>
    <property type="match status" value="1"/>
</dbReference>
<keyword evidence="6" id="KW-0418">Kinase</keyword>
<dbReference type="InterPro" id="IPR036890">
    <property type="entry name" value="HATPase_C_sf"/>
</dbReference>
<evidence type="ECO:0000256" key="1">
    <source>
        <dbReference type="ARBA" id="ARBA00000085"/>
    </source>
</evidence>
<dbReference type="SUPFAM" id="SSF55785">
    <property type="entry name" value="PYP-like sensor domain (PAS domain)"/>
    <property type="match status" value="1"/>
</dbReference>
<dbReference type="InterPro" id="IPR013767">
    <property type="entry name" value="PAS_fold"/>
</dbReference>
<dbReference type="InterPro" id="IPR003594">
    <property type="entry name" value="HATPase_dom"/>
</dbReference>
<gene>
    <name evidence="12" type="ORF">WKW77_31515</name>
</gene>
<dbReference type="PANTHER" id="PTHR43065:SF42">
    <property type="entry name" value="TWO-COMPONENT SENSOR PPRA"/>
    <property type="match status" value="1"/>
</dbReference>
<dbReference type="InterPro" id="IPR004358">
    <property type="entry name" value="Sig_transdc_His_kin-like_C"/>
</dbReference>
<evidence type="ECO:0000256" key="7">
    <source>
        <dbReference type="ARBA" id="ARBA00022840"/>
    </source>
</evidence>
<dbReference type="GO" id="GO:0005524">
    <property type="term" value="F:ATP binding"/>
    <property type="evidence" value="ECO:0007669"/>
    <property type="project" value="UniProtKB-KW"/>
</dbReference>
<organism evidence="12 13">
    <name type="scientific">Variovorax ureilyticus</name>
    <dbReference type="NCBI Taxonomy" id="1836198"/>
    <lineage>
        <taxon>Bacteria</taxon>
        <taxon>Pseudomonadati</taxon>
        <taxon>Pseudomonadota</taxon>
        <taxon>Betaproteobacteria</taxon>
        <taxon>Burkholderiales</taxon>
        <taxon>Comamonadaceae</taxon>
        <taxon>Variovorax</taxon>
    </lineage>
</organism>
<keyword evidence="8" id="KW-0902">Two-component regulatory system</keyword>
<evidence type="ECO:0000313" key="12">
    <source>
        <dbReference type="EMBL" id="MEJ8815629.1"/>
    </source>
</evidence>
<dbReference type="InterPro" id="IPR003661">
    <property type="entry name" value="HisK_dim/P_dom"/>
</dbReference>
<sequence>MPPPDSDPPRSPAPPQPPGMDDTTWLDVIHKMDEVYSQLVHDEIELEKKNVELEQSQQFIFSVLSAMSDVLLVCTTSGEIEETNAALCELVGRADEDLRGTSLFDLLADSDSVARARTVLLNASPTRLGEAVELNLKGALGECVPVDANCTPRIASSGRRLGTVFVARPTAEIKRAYQELRAAHEALKKTQQQLLHSEKMASLGRLVAGVAHELNNPISFVLGNVHALSRYSDRLRTYIAAVHAGEGDQALAHLRAQLRIEHLLSDLPSLIEGTLEGAQRTADIVNGLRRFSAMDPEERKPVDLNQVVDRAIHWVAKGSPRPFTVEWHAGAPCMVMGSAGQLQQVVMNLIQNGLDAASGAMSEGPRLWIDAATEGGMVLLHVRDNGPGIAPESLTRIFDPFFTTKPIGKGTGLGLSISYGIVEQHGGALSARNHPAGGAEFTVQLPLAA</sequence>
<evidence type="ECO:0000256" key="5">
    <source>
        <dbReference type="ARBA" id="ARBA00022741"/>
    </source>
</evidence>
<dbReference type="Proteomes" id="UP001365846">
    <property type="component" value="Unassembled WGS sequence"/>
</dbReference>
<dbReference type="NCBIfam" id="TIGR00229">
    <property type="entry name" value="sensory_box"/>
    <property type="match status" value="1"/>
</dbReference>
<protein>
    <recommendedName>
        <fullName evidence="2">histidine kinase</fullName>
        <ecNumber evidence="2">2.7.13.3</ecNumber>
    </recommendedName>
</protein>
<dbReference type="PANTHER" id="PTHR43065">
    <property type="entry name" value="SENSOR HISTIDINE KINASE"/>
    <property type="match status" value="1"/>
</dbReference>
<accession>A0ABU8VRT9</accession>
<keyword evidence="3" id="KW-0597">Phosphoprotein</keyword>
<dbReference type="SUPFAM" id="SSF55874">
    <property type="entry name" value="ATPase domain of HSP90 chaperone/DNA topoisomerase II/histidine kinase"/>
    <property type="match status" value="1"/>
</dbReference>
<comment type="caution">
    <text evidence="12">The sequence shown here is derived from an EMBL/GenBank/DDBJ whole genome shotgun (WGS) entry which is preliminary data.</text>
</comment>
<evidence type="ECO:0000256" key="2">
    <source>
        <dbReference type="ARBA" id="ARBA00012438"/>
    </source>
</evidence>
<feature type="compositionally biased region" description="Pro residues" evidence="9">
    <location>
        <begin position="1"/>
        <end position="18"/>
    </location>
</feature>
<dbReference type="Pfam" id="PF00989">
    <property type="entry name" value="PAS"/>
    <property type="match status" value="1"/>
</dbReference>
<dbReference type="PRINTS" id="PR00344">
    <property type="entry name" value="BCTRLSENSOR"/>
</dbReference>
<dbReference type="SMART" id="SM00388">
    <property type="entry name" value="HisKA"/>
    <property type="match status" value="1"/>
</dbReference>
<keyword evidence="4" id="KW-0808">Transferase</keyword>
<evidence type="ECO:0000256" key="9">
    <source>
        <dbReference type="SAM" id="MobiDB-lite"/>
    </source>
</evidence>
<dbReference type="InterPro" id="IPR036097">
    <property type="entry name" value="HisK_dim/P_sf"/>
</dbReference>
<evidence type="ECO:0000313" key="13">
    <source>
        <dbReference type="Proteomes" id="UP001365846"/>
    </source>
</evidence>
<dbReference type="Gene3D" id="1.10.287.130">
    <property type="match status" value="1"/>
</dbReference>
<dbReference type="CDD" id="cd00130">
    <property type="entry name" value="PAS"/>
    <property type="match status" value="1"/>
</dbReference>
<feature type="domain" description="PAS" evidence="11">
    <location>
        <begin position="56"/>
        <end position="111"/>
    </location>
</feature>
<evidence type="ECO:0000259" key="11">
    <source>
        <dbReference type="PROSITE" id="PS50112"/>
    </source>
</evidence>
<dbReference type="InterPro" id="IPR005467">
    <property type="entry name" value="His_kinase_dom"/>
</dbReference>
<dbReference type="PROSITE" id="PS50112">
    <property type="entry name" value="PAS"/>
    <property type="match status" value="1"/>
</dbReference>
<dbReference type="RefSeq" id="WP_340360831.1">
    <property type="nucleotide sequence ID" value="NZ_JBBKZU010000022.1"/>
</dbReference>
<evidence type="ECO:0000256" key="4">
    <source>
        <dbReference type="ARBA" id="ARBA00022679"/>
    </source>
</evidence>
<name>A0ABU8VRT9_9BURK</name>